<gene>
    <name evidence="1" type="ORF">A3B21_01500</name>
</gene>
<accession>A0A1F7UNY0</accession>
<proteinExistence type="predicted"/>
<sequence length="401" mass="40493">MRSLTKLSTMLATLVVVVFSVLIYRGWAQSTATTIGSNITTTGTISAGTTSALSSLSIQGASSSTGTGTISSSGTTVTGSGTSFLTELHAGDVLDATGYGSRIISAISSNTSLTITNAFSTNLASGTSFSFRLPLARFINSSGTTKVAVNALGLVGIGTESPSGAVHVLQTVSTGPGLIIQSASDAVAVLRLNFRDSKLWEFYAGYTPAGSDESGFAIYDRTNDKAPFYISPSDNLYLGGTSDPTTSSAVFINGTTKLVGIGTTDPQTGLNLASTAANNQAVIRTENTQGSGTNVGLWIIGGATNANWLIGTNRGDIAGAGDNLMFYKNAGTGGTKLVIQDNGNVGIGTTSPGAKLQVTGGNIYTSTAGNGLVVKSPDGNTCKTIGIDNAGAILLSAITCP</sequence>
<evidence type="ECO:0000313" key="2">
    <source>
        <dbReference type="Proteomes" id="UP000176897"/>
    </source>
</evidence>
<dbReference type="STRING" id="1802401.A3B21_01500"/>
<dbReference type="AlphaFoldDB" id="A0A1F7UNY0"/>
<dbReference type="EMBL" id="MGEJ01000020">
    <property type="protein sequence ID" value="OGL79949.1"/>
    <property type="molecule type" value="Genomic_DNA"/>
</dbReference>
<evidence type="ECO:0000313" key="1">
    <source>
        <dbReference type="EMBL" id="OGL79949.1"/>
    </source>
</evidence>
<name>A0A1F7UNY0_9BACT</name>
<comment type="caution">
    <text evidence="1">The sequence shown here is derived from an EMBL/GenBank/DDBJ whole genome shotgun (WGS) entry which is preliminary data.</text>
</comment>
<protein>
    <submittedName>
        <fullName evidence="1">Uncharacterized protein</fullName>
    </submittedName>
</protein>
<reference evidence="1 2" key="1">
    <citation type="journal article" date="2016" name="Nat. Commun.">
        <title>Thousands of microbial genomes shed light on interconnected biogeochemical processes in an aquifer system.</title>
        <authorList>
            <person name="Anantharaman K."/>
            <person name="Brown C.T."/>
            <person name="Hug L.A."/>
            <person name="Sharon I."/>
            <person name="Castelle C.J."/>
            <person name="Probst A.J."/>
            <person name="Thomas B.C."/>
            <person name="Singh A."/>
            <person name="Wilkins M.J."/>
            <person name="Karaoz U."/>
            <person name="Brodie E.L."/>
            <person name="Williams K.H."/>
            <person name="Hubbard S.S."/>
            <person name="Banfield J.F."/>
        </authorList>
    </citation>
    <scope>NUCLEOTIDE SEQUENCE [LARGE SCALE GENOMIC DNA]</scope>
</reference>
<organism evidence="1 2">
    <name type="scientific">Candidatus Uhrbacteria bacterium RIFCSPLOWO2_01_FULL_47_24</name>
    <dbReference type="NCBI Taxonomy" id="1802401"/>
    <lineage>
        <taxon>Bacteria</taxon>
        <taxon>Candidatus Uhriibacteriota</taxon>
    </lineage>
</organism>
<dbReference type="Proteomes" id="UP000176897">
    <property type="component" value="Unassembled WGS sequence"/>
</dbReference>